<accession>A0A382H798</accession>
<name>A0A382H798_9ZZZZ</name>
<dbReference type="AlphaFoldDB" id="A0A382H798"/>
<organism evidence="1">
    <name type="scientific">marine metagenome</name>
    <dbReference type="NCBI Taxonomy" id="408172"/>
    <lineage>
        <taxon>unclassified sequences</taxon>
        <taxon>metagenomes</taxon>
        <taxon>ecological metagenomes</taxon>
    </lineage>
</organism>
<evidence type="ECO:0000313" key="1">
    <source>
        <dbReference type="EMBL" id="SVB82291.1"/>
    </source>
</evidence>
<dbReference type="EMBL" id="UINC01059175">
    <property type="protein sequence ID" value="SVB82291.1"/>
    <property type="molecule type" value="Genomic_DNA"/>
</dbReference>
<reference evidence="1" key="1">
    <citation type="submission" date="2018-05" db="EMBL/GenBank/DDBJ databases">
        <authorList>
            <person name="Lanie J.A."/>
            <person name="Ng W.-L."/>
            <person name="Kazmierczak K.M."/>
            <person name="Andrzejewski T.M."/>
            <person name="Davidsen T.M."/>
            <person name="Wayne K.J."/>
            <person name="Tettelin H."/>
            <person name="Glass J.I."/>
            <person name="Rusch D."/>
            <person name="Podicherti R."/>
            <person name="Tsui H.-C.T."/>
            <person name="Winkler M.E."/>
        </authorList>
    </citation>
    <scope>NUCLEOTIDE SEQUENCE</scope>
</reference>
<sequence>MKKVSLILITLIFMVSSSWADITCPADSSYHIDMRTMLPDGSPNPTYGLEISTGLCACVNFINGVDITGSEVTFTINIVDNEPIRGIELDIFHDFA</sequence>
<feature type="non-terminal residue" evidence="1">
    <location>
        <position position="96"/>
    </location>
</feature>
<protein>
    <submittedName>
        <fullName evidence="1">Uncharacterized protein</fullName>
    </submittedName>
</protein>
<gene>
    <name evidence="1" type="ORF">METZ01_LOCUS235145</name>
</gene>
<proteinExistence type="predicted"/>